<dbReference type="InterPro" id="IPR012934">
    <property type="entry name" value="Znf_AD"/>
</dbReference>
<dbReference type="PANTHER" id="PTHR47772:SF15">
    <property type="entry name" value="REDUCED EXPRESSION 2-RELATED"/>
    <property type="match status" value="1"/>
</dbReference>
<evidence type="ECO:0000256" key="5">
    <source>
        <dbReference type="ARBA" id="ARBA00022737"/>
    </source>
</evidence>
<comment type="function">
    <text evidence="1">May be involved in transcriptional regulation.</text>
</comment>
<evidence type="ECO:0000259" key="15">
    <source>
        <dbReference type="PROSITE" id="PS50157"/>
    </source>
</evidence>
<feature type="binding site" evidence="13">
    <location>
        <position position="858"/>
    </location>
    <ligand>
        <name>Zn(2+)</name>
        <dbReference type="ChEBI" id="CHEBI:29105"/>
    </ligand>
</feature>
<dbReference type="GO" id="GO:0006355">
    <property type="term" value="P:regulation of DNA-templated transcription"/>
    <property type="evidence" value="ECO:0007669"/>
    <property type="project" value="UniProtKB-ARBA"/>
</dbReference>
<evidence type="ECO:0000256" key="14">
    <source>
        <dbReference type="SAM" id="MobiDB-lite"/>
    </source>
</evidence>
<evidence type="ECO:0000256" key="6">
    <source>
        <dbReference type="ARBA" id="ARBA00022771"/>
    </source>
</evidence>
<feature type="domain" description="C2H2-type" evidence="15">
    <location>
        <begin position="258"/>
        <end position="285"/>
    </location>
</feature>
<reference evidence="18" key="1">
    <citation type="submission" date="2025-08" db="UniProtKB">
        <authorList>
            <consortium name="RefSeq"/>
        </authorList>
    </citation>
    <scope>IDENTIFICATION</scope>
    <source>
        <tissue evidence="18">Whole body</tissue>
    </source>
</reference>
<gene>
    <name evidence="18" type="primary">LOC112688008</name>
</gene>
<dbReference type="PROSITE" id="PS00028">
    <property type="entry name" value="ZINC_FINGER_C2H2_1"/>
    <property type="match status" value="15"/>
</dbReference>
<proteinExistence type="inferred from homology"/>
<dbReference type="Pfam" id="PF00096">
    <property type="entry name" value="zf-C2H2"/>
    <property type="match status" value="8"/>
</dbReference>
<evidence type="ECO:0000256" key="1">
    <source>
        <dbReference type="ARBA" id="ARBA00003767"/>
    </source>
</evidence>
<keyword evidence="7 13" id="KW-0862">Zinc</keyword>
<evidence type="ECO:0000259" key="16">
    <source>
        <dbReference type="PROSITE" id="PS51915"/>
    </source>
</evidence>
<dbReference type="InterPro" id="IPR013087">
    <property type="entry name" value="Znf_C2H2_type"/>
</dbReference>
<dbReference type="GO" id="GO:0005634">
    <property type="term" value="C:nucleus"/>
    <property type="evidence" value="ECO:0007669"/>
    <property type="project" value="UniProtKB-SubCell"/>
</dbReference>
<dbReference type="FunFam" id="3.30.160.60:FF:002343">
    <property type="entry name" value="Zinc finger protein 33A"/>
    <property type="match status" value="1"/>
</dbReference>
<feature type="domain" description="C2H2-type" evidence="15">
    <location>
        <begin position="633"/>
        <end position="662"/>
    </location>
</feature>
<dbReference type="SMART" id="SM00868">
    <property type="entry name" value="zf-AD"/>
    <property type="match status" value="2"/>
</dbReference>
<keyword evidence="10" id="KW-0804">Transcription</keyword>
<feature type="domain" description="C2H2-type" evidence="15">
    <location>
        <begin position="577"/>
        <end position="604"/>
    </location>
</feature>
<keyword evidence="9" id="KW-0238">DNA-binding</keyword>
<evidence type="ECO:0000256" key="8">
    <source>
        <dbReference type="ARBA" id="ARBA00023015"/>
    </source>
</evidence>
<dbReference type="Pfam" id="PF07776">
    <property type="entry name" value="zf-AD"/>
    <property type="match status" value="1"/>
</dbReference>
<dbReference type="GeneID" id="112688008"/>
<accession>A0A8B8G2C8</accession>
<protein>
    <submittedName>
        <fullName evidence="18">Uncharacterized protein LOC112688008</fullName>
    </submittedName>
</protein>
<feature type="domain" description="ZAD" evidence="16">
    <location>
        <begin position="812"/>
        <end position="885"/>
    </location>
</feature>
<dbReference type="PROSITE" id="PS51915">
    <property type="entry name" value="ZAD"/>
    <property type="match status" value="2"/>
</dbReference>
<dbReference type="FunFam" id="3.30.160.60:FF:000965">
    <property type="entry name" value="Neurotrophin receptor-interacting factor homolog"/>
    <property type="match status" value="1"/>
</dbReference>
<feature type="domain" description="C2H2-type" evidence="15">
    <location>
        <begin position="1107"/>
        <end position="1134"/>
    </location>
</feature>
<dbReference type="OrthoDB" id="427030at2759"/>
<keyword evidence="8" id="KW-0805">Transcription regulation</keyword>
<dbReference type="PANTHER" id="PTHR47772">
    <property type="entry name" value="ZINC FINGER PROTEIN 200"/>
    <property type="match status" value="1"/>
</dbReference>
<evidence type="ECO:0000256" key="3">
    <source>
        <dbReference type="ARBA" id="ARBA00006991"/>
    </source>
</evidence>
<feature type="domain" description="C2H2-type" evidence="15">
    <location>
        <begin position="1150"/>
        <end position="1172"/>
    </location>
</feature>
<dbReference type="FunFam" id="3.30.160.60:FF:000683">
    <property type="entry name" value="Zinc finger protein 252"/>
    <property type="match status" value="4"/>
</dbReference>
<organism evidence="17 18">
    <name type="scientific">Sipha flava</name>
    <name type="common">yellow sugarcane aphid</name>
    <dbReference type="NCBI Taxonomy" id="143950"/>
    <lineage>
        <taxon>Eukaryota</taxon>
        <taxon>Metazoa</taxon>
        <taxon>Ecdysozoa</taxon>
        <taxon>Arthropoda</taxon>
        <taxon>Hexapoda</taxon>
        <taxon>Insecta</taxon>
        <taxon>Pterygota</taxon>
        <taxon>Neoptera</taxon>
        <taxon>Paraneoptera</taxon>
        <taxon>Hemiptera</taxon>
        <taxon>Sternorrhyncha</taxon>
        <taxon>Aphidomorpha</taxon>
        <taxon>Aphidoidea</taxon>
        <taxon>Aphididae</taxon>
        <taxon>Sipha</taxon>
    </lineage>
</organism>
<feature type="binding site" evidence="13">
    <location>
        <position position="814"/>
    </location>
    <ligand>
        <name>Zn(2+)</name>
        <dbReference type="ChEBI" id="CHEBI:29105"/>
    </ligand>
</feature>
<dbReference type="GO" id="GO:0003677">
    <property type="term" value="F:DNA binding"/>
    <property type="evidence" value="ECO:0007669"/>
    <property type="project" value="UniProtKB-KW"/>
</dbReference>
<dbReference type="RefSeq" id="XP_025416800.1">
    <property type="nucleotide sequence ID" value="XM_025561015.1"/>
</dbReference>
<feature type="region of interest" description="Disordered" evidence="14">
    <location>
        <begin position="653"/>
        <end position="685"/>
    </location>
</feature>
<feature type="compositionally biased region" description="Polar residues" evidence="14">
    <location>
        <begin position="46"/>
        <end position="88"/>
    </location>
</feature>
<feature type="compositionally biased region" description="Low complexity" evidence="14">
    <location>
        <begin position="315"/>
        <end position="324"/>
    </location>
</feature>
<feature type="compositionally biased region" description="Pro residues" evidence="14">
    <location>
        <begin position="723"/>
        <end position="738"/>
    </location>
</feature>
<feature type="binding site" evidence="13">
    <location>
        <position position="861"/>
    </location>
    <ligand>
        <name>Zn(2+)</name>
        <dbReference type="ChEBI" id="CHEBI:29105"/>
    </ligand>
</feature>
<dbReference type="FunFam" id="3.30.160.60:FF:001955">
    <property type="entry name" value="Jim, isoform G"/>
    <property type="match status" value="1"/>
</dbReference>
<evidence type="ECO:0000256" key="7">
    <source>
        <dbReference type="ARBA" id="ARBA00022833"/>
    </source>
</evidence>
<feature type="domain" description="C2H2-type" evidence="15">
    <location>
        <begin position="286"/>
        <end position="313"/>
    </location>
</feature>
<feature type="domain" description="C2H2-type" evidence="15">
    <location>
        <begin position="230"/>
        <end position="257"/>
    </location>
</feature>
<feature type="region of interest" description="Disordered" evidence="14">
    <location>
        <begin position="306"/>
        <end position="333"/>
    </location>
</feature>
<feature type="domain" description="C2H2-type" evidence="15">
    <location>
        <begin position="1259"/>
        <end position="1287"/>
    </location>
</feature>
<dbReference type="InterPro" id="IPR036236">
    <property type="entry name" value="Znf_C2H2_sf"/>
</dbReference>
<evidence type="ECO:0000313" key="17">
    <source>
        <dbReference type="Proteomes" id="UP000694846"/>
    </source>
</evidence>
<evidence type="ECO:0000256" key="12">
    <source>
        <dbReference type="PROSITE-ProRule" id="PRU00042"/>
    </source>
</evidence>
<feature type="domain" description="C2H2-type" evidence="15">
    <location>
        <begin position="1176"/>
        <end position="1203"/>
    </location>
</feature>
<dbReference type="InterPro" id="IPR050636">
    <property type="entry name" value="C2H2-ZF_domain-containing"/>
</dbReference>
<feature type="domain" description="C2H2-type" evidence="15">
    <location>
        <begin position="1231"/>
        <end position="1258"/>
    </location>
</feature>
<dbReference type="Gene3D" id="3.30.160.60">
    <property type="entry name" value="Classic Zinc Finger"/>
    <property type="match status" value="14"/>
</dbReference>
<feature type="domain" description="C2H2-type" evidence="15">
    <location>
        <begin position="605"/>
        <end position="632"/>
    </location>
</feature>
<feature type="domain" description="C2H2-type" evidence="15">
    <location>
        <begin position="521"/>
        <end position="548"/>
    </location>
</feature>
<dbReference type="FunFam" id="3.30.160.60:FF:001224">
    <property type="entry name" value="zinc finger protein 771-like"/>
    <property type="match status" value="1"/>
</dbReference>
<feature type="binding site" evidence="13">
    <location>
        <position position="949"/>
    </location>
    <ligand>
        <name>Zn(2+)</name>
        <dbReference type="ChEBI" id="CHEBI:29105"/>
    </ligand>
</feature>
<feature type="region of interest" description="Disordered" evidence="14">
    <location>
        <begin position="710"/>
        <end position="742"/>
    </location>
</feature>
<dbReference type="SMART" id="SM00355">
    <property type="entry name" value="ZnF_C2H2"/>
    <property type="match status" value="17"/>
</dbReference>
<keyword evidence="4 13" id="KW-0479">Metal-binding</keyword>
<keyword evidence="6 12" id="KW-0863">Zinc-finger</keyword>
<evidence type="ECO:0000256" key="4">
    <source>
        <dbReference type="ARBA" id="ARBA00022723"/>
    </source>
</evidence>
<feature type="binding site" evidence="13">
    <location>
        <position position="901"/>
    </location>
    <ligand>
        <name>Zn(2+)</name>
        <dbReference type="ChEBI" id="CHEBI:29105"/>
    </ligand>
</feature>
<evidence type="ECO:0000256" key="10">
    <source>
        <dbReference type="ARBA" id="ARBA00023163"/>
    </source>
</evidence>
<feature type="binding site" evidence="13">
    <location>
        <position position="946"/>
    </location>
    <ligand>
        <name>Zn(2+)</name>
        <dbReference type="ChEBI" id="CHEBI:29105"/>
    </ligand>
</feature>
<comment type="subcellular location">
    <subcellularLocation>
        <location evidence="2">Nucleus</location>
    </subcellularLocation>
</comment>
<dbReference type="FunFam" id="3.30.160.60:FF:000505">
    <property type="entry name" value="zinc finger protein 32 isoform X1"/>
    <property type="match status" value="1"/>
</dbReference>
<dbReference type="SUPFAM" id="SSF57667">
    <property type="entry name" value="beta-beta-alpha zinc fingers"/>
    <property type="match status" value="9"/>
</dbReference>
<dbReference type="GO" id="GO:0008270">
    <property type="term" value="F:zinc ion binding"/>
    <property type="evidence" value="ECO:0007669"/>
    <property type="project" value="UniProtKB-UniRule"/>
</dbReference>
<evidence type="ECO:0000313" key="18">
    <source>
        <dbReference type="RefSeq" id="XP_025416800.1"/>
    </source>
</evidence>
<feature type="domain" description="C2H2-type" evidence="15">
    <location>
        <begin position="202"/>
        <end position="229"/>
    </location>
</feature>
<feature type="domain" description="C2H2-type" evidence="15">
    <location>
        <begin position="549"/>
        <end position="576"/>
    </location>
</feature>
<dbReference type="SUPFAM" id="SSF57716">
    <property type="entry name" value="Glucocorticoid receptor-like (DNA-binding domain)"/>
    <property type="match status" value="2"/>
</dbReference>
<name>A0A8B8G2C8_9HEMI</name>
<dbReference type="Proteomes" id="UP000694846">
    <property type="component" value="Unplaced"/>
</dbReference>
<feature type="compositionally biased region" description="Acidic residues" evidence="14">
    <location>
        <begin position="109"/>
        <end position="120"/>
    </location>
</feature>
<evidence type="ECO:0000256" key="13">
    <source>
        <dbReference type="PROSITE-ProRule" id="PRU01263"/>
    </source>
</evidence>
<keyword evidence="17" id="KW-1185">Reference proteome</keyword>
<feature type="domain" description="ZAD" evidence="16">
    <location>
        <begin position="899"/>
        <end position="973"/>
    </location>
</feature>
<evidence type="ECO:0000256" key="9">
    <source>
        <dbReference type="ARBA" id="ARBA00023125"/>
    </source>
</evidence>
<dbReference type="Gene3D" id="3.40.1800.20">
    <property type="match status" value="2"/>
</dbReference>
<dbReference type="PROSITE" id="PS50157">
    <property type="entry name" value="ZINC_FINGER_C2H2_2"/>
    <property type="match status" value="15"/>
</dbReference>
<comment type="similarity">
    <text evidence="3">Belongs to the krueppel C2H2-type zinc-finger protein family.</text>
</comment>
<keyword evidence="11" id="KW-0539">Nucleus</keyword>
<dbReference type="FunFam" id="3.30.160.60:FF:000100">
    <property type="entry name" value="Zinc finger 45-like"/>
    <property type="match status" value="1"/>
</dbReference>
<feature type="binding site" evidence="13">
    <location>
        <position position="817"/>
    </location>
    <ligand>
        <name>Zn(2+)</name>
        <dbReference type="ChEBI" id="CHEBI:29105"/>
    </ligand>
</feature>
<keyword evidence="5" id="KW-0677">Repeat</keyword>
<evidence type="ECO:0000256" key="11">
    <source>
        <dbReference type="ARBA" id="ARBA00023242"/>
    </source>
</evidence>
<feature type="binding site" evidence="13">
    <location>
        <position position="904"/>
    </location>
    <ligand>
        <name>Zn(2+)</name>
        <dbReference type="ChEBI" id="CHEBI:29105"/>
    </ligand>
</feature>
<evidence type="ECO:0000256" key="2">
    <source>
        <dbReference type="ARBA" id="ARBA00004123"/>
    </source>
</evidence>
<feature type="domain" description="C2H2-type" evidence="15">
    <location>
        <begin position="1204"/>
        <end position="1231"/>
    </location>
</feature>
<feature type="region of interest" description="Disordered" evidence="14">
    <location>
        <begin position="39"/>
        <end position="145"/>
    </location>
</feature>
<sequence length="1294" mass="146864">MAINFSASFAACLAAGLKVPRNFMYCIAQENGAPYVIYNKDGHHQQGPNGSNGQWGPGPSQNGYPSLVSSQHEPTEQSTEQASQSTIASPLPSPYPNTNHSIQGSGNGGEEETPPDDSVVESDRTQPGQYGPGDPSNYYSGVRGGPPHMLSPSSFMSYLKQPGVMLTPLNPAEASGDFPNMPDLIHQQQDASGKKGSDLRLFKCLSCGKDFKQKATLMQHERIHTDSRPFVCSDCGKRFRQQSHLTQHVRIHANEKPFVCIYCERTFRQRAILNQHLRIHSGEKPYGCGDCGKAFRQKAILNQHIRTHQGEHSHSSLNSSDSSSSPPPSQLHTNLNAFFKSSAEAFRMKYYPNLSDSAQDEQHLTNSEFRNVASRLLQNNFKAKQLNSTIYNSSFNSPKTSLNLLDIPTRSFSRTIVRTNEAHIRNEEGLPMRVVTEVDKNVGPHLVYKNGQLWPQDVPLPQSKSSQYDTNDPCFSPENAPQFPAYFKDAKGVVHEIFGQAGKSLPDVIQHGRSAGMPLYVRCPICNKEFKQKSTLLQHGCIHIESRPYPCVECGKRFRQQSHLTQHLRIHTNEKPFTCIYCGRNFRQRTILNQHLRIHTGEKPYKCLQCGKDFRQKAILDQHTRTHQGERPFCCPMPNCRRRFGTEQEVKRHIDNHMNPHANKRRSDSGKPGRPPHLNTILNQPSGIVKPELYFPQCYGMPSPFVNHHHPQQSFVSSTPVNHVPPPPPPEFKGPPPAVNNSSDFKPPSANLTTAAPIAVVQNVLYFENERSTLTDSDSGELEEWNITTSITSSGKLSNSSMSLIPNKMIRKLCRICGDVGSIHIFGSMGQSLDLSEKINTLLPIHTTLSDRLSTVICEACVGQIITMSQIVEKGIHTNELMIKLLKMKDDTFQKRMLQLCRICGDPGMMDIFGQYDENYVCLADKINSFLLLQVSPTDKLSMKICHNCSNQIKDVYPIFEFCHNTTNLMLMIIGDMTKDIIKTETDPIEITSEITEAFQENISLGNSELNIEDINNKENKFGNNFNREKNDEKNILISKDNFINSNQTQCLRCTNIFTSGTDLRHHILLNHNLKELDCHHCFRRCSNLLEFESHVKLHFLPECPYYKCDLCLMCFNSLGNLVRHIKTHDLPRIVEWALAYNLPNSSISFNCRYCSKIYTRETSRRMHERSHFACLICETCGKLLPNKSQLNVHQRQHTGERPYGCINCGSSFKCLSTLRQHEVVHSEKKYSCEVCLRKFSRPEKVRIHMRVHTGEKPYNCSMCHKKYQQKNDLNRHLKKKHETLNQINMNNFR</sequence>